<evidence type="ECO:0000256" key="2">
    <source>
        <dbReference type="SAM" id="SignalP"/>
    </source>
</evidence>
<keyword evidence="2" id="KW-0732">Signal</keyword>
<dbReference type="InterPro" id="IPR001810">
    <property type="entry name" value="F-box_dom"/>
</dbReference>
<dbReference type="SUPFAM" id="SSF52047">
    <property type="entry name" value="RNI-like"/>
    <property type="match status" value="2"/>
</dbReference>
<evidence type="ECO:0000313" key="4">
    <source>
        <dbReference type="EMBL" id="KAG6517158.1"/>
    </source>
</evidence>
<proteinExistence type="predicted"/>
<dbReference type="FunFam" id="3.80.10.10:FF:000357">
    <property type="entry name" value="F-box/LRR-repeat protein 15"/>
    <property type="match status" value="1"/>
</dbReference>
<evidence type="ECO:0000259" key="3">
    <source>
        <dbReference type="SMART" id="SM00256"/>
    </source>
</evidence>
<dbReference type="PANTHER" id="PTHR34709">
    <property type="entry name" value="OS10G0396666 PROTEIN"/>
    <property type="match status" value="1"/>
</dbReference>
<dbReference type="Gene3D" id="3.80.10.10">
    <property type="entry name" value="Ribonuclease Inhibitor"/>
    <property type="match status" value="6"/>
</dbReference>
<dbReference type="InterPro" id="IPR032675">
    <property type="entry name" value="LRR_dom_sf"/>
</dbReference>
<protein>
    <recommendedName>
        <fullName evidence="3">F-box domain-containing protein</fullName>
    </recommendedName>
</protein>
<feature type="region of interest" description="Disordered" evidence="1">
    <location>
        <begin position="213"/>
        <end position="232"/>
    </location>
</feature>
<dbReference type="AlphaFoldDB" id="A0A8J5LIX2"/>
<evidence type="ECO:0000313" key="5">
    <source>
        <dbReference type="Proteomes" id="UP000734854"/>
    </source>
</evidence>
<comment type="caution">
    <text evidence="4">The sequence shown here is derived from an EMBL/GenBank/DDBJ whole genome shotgun (WGS) entry which is preliminary data.</text>
</comment>
<dbReference type="SMART" id="SM00256">
    <property type="entry name" value="FBOX"/>
    <property type="match status" value="1"/>
</dbReference>
<feature type="signal peptide" evidence="2">
    <location>
        <begin position="1"/>
        <end position="17"/>
    </location>
</feature>
<dbReference type="SUPFAM" id="SSF52058">
    <property type="entry name" value="L domain-like"/>
    <property type="match status" value="1"/>
</dbReference>
<dbReference type="InterPro" id="IPR006553">
    <property type="entry name" value="Leu-rich_rpt_Cys-con_subtyp"/>
</dbReference>
<dbReference type="EMBL" id="JACMSC010000006">
    <property type="protein sequence ID" value="KAG6517158.1"/>
    <property type="molecule type" value="Genomic_DNA"/>
</dbReference>
<dbReference type="PANTHER" id="PTHR34709:SF57">
    <property type="entry name" value="F-BOX DOMAIN-CONTAINING PROTEIN"/>
    <property type="match status" value="1"/>
</dbReference>
<feature type="compositionally biased region" description="Polar residues" evidence="1">
    <location>
        <begin position="222"/>
        <end position="232"/>
    </location>
</feature>
<dbReference type="Pfam" id="PF12937">
    <property type="entry name" value="F-box-like"/>
    <property type="match status" value="1"/>
</dbReference>
<reference evidence="4 5" key="1">
    <citation type="submission" date="2020-08" db="EMBL/GenBank/DDBJ databases">
        <title>Plant Genome Project.</title>
        <authorList>
            <person name="Zhang R.-G."/>
        </authorList>
    </citation>
    <scope>NUCLEOTIDE SEQUENCE [LARGE SCALE GENOMIC DNA]</scope>
    <source>
        <tissue evidence="4">Rhizome</tissue>
    </source>
</reference>
<dbReference type="Proteomes" id="UP000734854">
    <property type="component" value="Unassembled WGS sequence"/>
</dbReference>
<accession>A0A8J5LIX2</accession>
<dbReference type="InterPro" id="IPR055312">
    <property type="entry name" value="FBL15-like"/>
</dbReference>
<feature type="domain" description="F-box" evidence="3">
    <location>
        <begin position="296"/>
        <end position="336"/>
    </location>
</feature>
<organism evidence="4 5">
    <name type="scientific">Zingiber officinale</name>
    <name type="common">Ginger</name>
    <name type="synonym">Amomum zingiber</name>
    <dbReference type="NCBI Taxonomy" id="94328"/>
    <lineage>
        <taxon>Eukaryota</taxon>
        <taxon>Viridiplantae</taxon>
        <taxon>Streptophyta</taxon>
        <taxon>Embryophyta</taxon>
        <taxon>Tracheophyta</taxon>
        <taxon>Spermatophyta</taxon>
        <taxon>Magnoliopsida</taxon>
        <taxon>Liliopsida</taxon>
        <taxon>Zingiberales</taxon>
        <taxon>Zingiberaceae</taxon>
        <taxon>Zingiber</taxon>
    </lineage>
</organism>
<sequence>MTYLVCLLCTGLTGSRAGDEGHQPHSAQIGSALVFFGICVRVFTVKIGGNQRLLSYGDLRCWDRILAFFFCCEWVKGCNMADERMKAVVEEDEVEDGDGEVGLQEMVERDEEDDELELSLSLVNQGWNVGFTSDWPAMDTSIWSEQGAGSSLDVKRSGRVRQLDTGEGTKDWGDVGDSREGLMETEPLPHISPLFDADYLDMKMGTIFGREKDTQHKRPKVVSNQHEVPTSSANPIVPAEIIDFMTLSSSYQPAEMKGQTSNVQSDDGTNKPDGGAIYGDNIGARNAEDIEFRMDLSDDLLHLVFSFLGQKDLCRAGSTCRQWLIASANENFWRCLKFENTRISLQNFIAICDRYPNATEVNMIGTPNADALVNIAMNSLRRLEILILDKGHFSDGFFHTLTDCPALTSLKISDASIGNGIQEITVYHENLHELQMIKCRVLRVIVRCPQLQTLSLKRSSMAHALLTCPQLHLLDLSSCHKLSDTAIRTAAMSCPLLASLDMSSCSCVTDETIREIASTCPNLCILDASNCPNISLESVKLPKLMDLRLESCEGIISASITAISYSQMLESLKLDNCSMLTAMTLDMPNLQSISLVHLRKFVYLDLRSPVLKQIKISRCSALQDISIISNVLQKLVLQKQESLAYLSLQCQSLLELDLSNCDSLTDSLEVFNNEGGCPKLRSLILDNCQSLSIIDIKSYTLVSLSLDGCRAITTLELSCPNLQKLNLDGCDHLEKASFCPVGLESLDLGICPRLCVLRIEAPKMLRLELKGCGVLSEAYINCPCLESLDASFCSKLSDESLYRTAGSCPQIRSLVLTSCLSVGPNGLSSLHMLQHLALLDLSYTFVTNLQPVFDNCFKLETLRLSACKYLTDSSLGALYKESALPDLRELDLSYSSAGQLDILDILIYCTNLAHLNLNGCANIHQLVWSNLSQKFVNFCSPSILKDSDKDVYLKNGRLLQILNCTGCPNITKAHISSSANCFYLSKINLNLSINLKEVDLACGSLCILNLSYCNSLEFLMLKCPRLNNLQLLACSMLAEEQLEAAISQCPTLEIMNIDFCPKIHSKDFYKWHAICPSLKRIQSCS</sequence>
<name>A0A8J5LIX2_ZINOF</name>
<evidence type="ECO:0000256" key="1">
    <source>
        <dbReference type="SAM" id="MobiDB-lite"/>
    </source>
</evidence>
<dbReference type="SMART" id="SM00367">
    <property type="entry name" value="LRR_CC"/>
    <property type="match status" value="11"/>
</dbReference>
<feature type="chain" id="PRO_5035252587" description="F-box domain-containing protein" evidence="2">
    <location>
        <begin position="18"/>
        <end position="1085"/>
    </location>
</feature>
<keyword evidence="5" id="KW-1185">Reference proteome</keyword>
<gene>
    <name evidence="4" type="ORF">ZIOFF_020538</name>
</gene>